<name>A0A1S3HSB0_LINAN</name>
<gene>
    <name evidence="4" type="primary">LOC106157723</name>
</gene>
<dbReference type="PANTHER" id="PTHR22803">
    <property type="entry name" value="MANNOSE, PHOSPHOLIPASE, LECTIN RECEPTOR RELATED"/>
    <property type="match status" value="1"/>
</dbReference>
<dbReference type="CDD" id="cd00037">
    <property type="entry name" value="CLECT"/>
    <property type="match status" value="4"/>
</dbReference>
<dbReference type="KEGG" id="lak:106157723"/>
<keyword evidence="1" id="KW-1015">Disulfide bond</keyword>
<dbReference type="Proteomes" id="UP000085678">
    <property type="component" value="Unplaced"/>
</dbReference>
<reference evidence="4" key="1">
    <citation type="submission" date="2025-08" db="UniProtKB">
        <authorList>
            <consortium name="RefSeq"/>
        </authorList>
    </citation>
    <scope>IDENTIFICATION</scope>
    <source>
        <tissue evidence="4">Gonads</tissue>
    </source>
</reference>
<sequence>MLAADGKWVASDTCLQELPFICQISDKNVVYPPTVLPAKGSCDPGWVAYGFSCYYFDNGASVTWLQANQRCQDFGAHMVEVKSAREMSFIDKKMVAASWLGFTDRRREGHWTPYANWAPKRPDDFHDGLSEHCAIILAGDPQGLWDDVPCDQLNAYICEKVIGPSTTSGPATSETAVSVKCGLFWEDNPLSDHCYQFNTDTLSWTEAQLQCQHNGGDLASITSLEEQLYISGSSGSGLGSSCMEMDASTGVWRDDQCQSRRGYVCKKQGNISSTTPPSTSVTTSSPGYPSCQEDWALYRDHCYRVFEDKNTWSQAKGSCRRMGGDLASILTANENSFVTSLAGEEDVDPSEFWTGLNAGRNTNQYEWSDGSSVTVTYWAANEPDLHSREHCVSLYTSDDKVGKWNGNACDQWLPYICKKPAAKMVSPPVVGFKGCQQDVRAAYKGSCYTLSNTGTTWSDANRLCNSSGGNLIAINDQ</sequence>
<evidence type="ECO:0000256" key="1">
    <source>
        <dbReference type="ARBA" id="ARBA00023157"/>
    </source>
</evidence>
<evidence type="ECO:0000313" key="4">
    <source>
        <dbReference type="RefSeq" id="XP_013388918.1"/>
    </source>
</evidence>
<evidence type="ECO:0000313" key="3">
    <source>
        <dbReference type="Proteomes" id="UP000085678"/>
    </source>
</evidence>
<dbReference type="InterPro" id="IPR016186">
    <property type="entry name" value="C-type_lectin-like/link_sf"/>
</dbReference>
<dbReference type="RefSeq" id="XP_013388918.1">
    <property type="nucleotide sequence ID" value="XM_013533464.1"/>
</dbReference>
<feature type="domain" description="C-type lectin" evidence="2">
    <location>
        <begin position="49"/>
        <end position="159"/>
    </location>
</feature>
<dbReference type="InterPro" id="IPR050111">
    <property type="entry name" value="C-type_lectin/snaclec_domain"/>
</dbReference>
<dbReference type="OrthoDB" id="441660at2759"/>
<dbReference type="Gene3D" id="3.10.100.10">
    <property type="entry name" value="Mannose-Binding Protein A, subunit A"/>
    <property type="match status" value="4"/>
</dbReference>
<protein>
    <submittedName>
        <fullName evidence="4">C-type mannose receptor 2-like</fullName>
    </submittedName>
</protein>
<dbReference type="InterPro" id="IPR016187">
    <property type="entry name" value="CTDL_fold"/>
</dbReference>
<dbReference type="InterPro" id="IPR018378">
    <property type="entry name" value="C-type_lectin_CS"/>
</dbReference>
<dbReference type="GeneID" id="106157723"/>
<accession>A0A1S3HSB0</accession>
<dbReference type="InParanoid" id="A0A1S3HSB0"/>
<dbReference type="SUPFAM" id="SSF56436">
    <property type="entry name" value="C-type lectin-like"/>
    <property type="match status" value="4"/>
</dbReference>
<keyword evidence="3" id="KW-1185">Reference proteome</keyword>
<proteinExistence type="predicted"/>
<evidence type="ECO:0000259" key="2">
    <source>
        <dbReference type="PROSITE" id="PS50041"/>
    </source>
</evidence>
<feature type="domain" description="C-type lectin" evidence="2">
    <location>
        <begin position="298"/>
        <end position="418"/>
    </location>
</feature>
<dbReference type="SMART" id="SM00034">
    <property type="entry name" value="CLECT"/>
    <property type="match status" value="3"/>
</dbReference>
<dbReference type="Pfam" id="PF00059">
    <property type="entry name" value="Lectin_C"/>
    <property type="match status" value="2"/>
</dbReference>
<dbReference type="PRINTS" id="PR01504">
    <property type="entry name" value="PNCREATITSAP"/>
</dbReference>
<dbReference type="InterPro" id="IPR001304">
    <property type="entry name" value="C-type_lectin-like"/>
</dbReference>
<feature type="domain" description="C-type lectin" evidence="2">
    <location>
        <begin position="190"/>
        <end position="266"/>
    </location>
</feature>
<dbReference type="PROSITE" id="PS00615">
    <property type="entry name" value="C_TYPE_LECTIN_1"/>
    <property type="match status" value="2"/>
</dbReference>
<dbReference type="PROSITE" id="PS50041">
    <property type="entry name" value="C_TYPE_LECTIN_2"/>
    <property type="match status" value="3"/>
</dbReference>
<dbReference type="AlphaFoldDB" id="A0A1S3HSB0"/>
<organism evidence="3 4">
    <name type="scientific">Lingula anatina</name>
    <name type="common">Brachiopod</name>
    <name type="synonym">Lingula unguis</name>
    <dbReference type="NCBI Taxonomy" id="7574"/>
    <lineage>
        <taxon>Eukaryota</taxon>
        <taxon>Metazoa</taxon>
        <taxon>Spiralia</taxon>
        <taxon>Lophotrochozoa</taxon>
        <taxon>Brachiopoda</taxon>
        <taxon>Linguliformea</taxon>
        <taxon>Lingulata</taxon>
        <taxon>Lingulida</taxon>
        <taxon>Linguloidea</taxon>
        <taxon>Lingulidae</taxon>
        <taxon>Lingula</taxon>
    </lineage>
</organism>